<reference evidence="4" key="1">
    <citation type="journal article" date="2014" name="Genome Announc.">
        <title>De novo whole-genome sequence and genome annotation of Lichtheimia ramosa.</title>
        <authorList>
            <person name="Linde J."/>
            <person name="Schwartze V."/>
            <person name="Binder U."/>
            <person name="Lass-Florl C."/>
            <person name="Voigt K."/>
            <person name="Horn F."/>
        </authorList>
    </citation>
    <scope>NUCLEOTIDE SEQUENCE</scope>
    <source>
        <strain evidence="4">JMRC FSU:6197</strain>
    </source>
</reference>
<feature type="compositionally biased region" description="Polar residues" evidence="3">
    <location>
        <begin position="297"/>
        <end position="310"/>
    </location>
</feature>
<feature type="compositionally biased region" description="Polar residues" evidence="3">
    <location>
        <begin position="272"/>
        <end position="282"/>
    </location>
</feature>
<dbReference type="EMBL" id="LK023324">
    <property type="protein sequence ID" value="CDS07302.1"/>
    <property type="molecule type" value="Genomic_DNA"/>
</dbReference>
<dbReference type="SUPFAM" id="SSF57924">
    <property type="entry name" value="Inhibitor of apoptosis (IAP) repeat"/>
    <property type="match status" value="2"/>
</dbReference>
<evidence type="ECO:0000256" key="3">
    <source>
        <dbReference type="SAM" id="MobiDB-lite"/>
    </source>
</evidence>
<dbReference type="PANTHER" id="PTHR46771:SF5">
    <property type="entry name" value="DETERIN"/>
    <property type="match status" value="1"/>
</dbReference>
<name>A0A077WLC0_9FUNG</name>
<dbReference type="CDD" id="cd00022">
    <property type="entry name" value="BIR"/>
    <property type="match status" value="1"/>
</dbReference>
<feature type="compositionally biased region" description="Polar residues" evidence="3">
    <location>
        <begin position="233"/>
        <end position="242"/>
    </location>
</feature>
<dbReference type="InterPro" id="IPR051190">
    <property type="entry name" value="Baculoviral_IAP"/>
</dbReference>
<feature type="region of interest" description="Disordered" evidence="3">
    <location>
        <begin position="183"/>
        <end position="315"/>
    </location>
</feature>
<accession>A0A077WLC0</accession>
<dbReference type="OrthoDB" id="2196114at2759"/>
<dbReference type="PROSITE" id="PS50143">
    <property type="entry name" value="BIR_REPEAT_2"/>
    <property type="match status" value="2"/>
</dbReference>
<dbReference type="Pfam" id="PF00653">
    <property type="entry name" value="BIR"/>
    <property type="match status" value="2"/>
</dbReference>
<proteinExistence type="predicted"/>
<feature type="compositionally biased region" description="Basic and acidic residues" evidence="3">
    <location>
        <begin position="283"/>
        <end position="296"/>
    </location>
</feature>
<keyword evidence="2" id="KW-0862">Zinc</keyword>
<feature type="region of interest" description="Disordered" evidence="3">
    <location>
        <begin position="536"/>
        <end position="561"/>
    </location>
</feature>
<dbReference type="InterPro" id="IPR001370">
    <property type="entry name" value="BIR_rpt"/>
</dbReference>
<dbReference type="Gene3D" id="1.10.1170.10">
    <property type="entry name" value="Inhibitor Of Apoptosis Protein (2mihbC-IAP-1), Chain A"/>
    <property type="match status" value="2"/>
</dbReference>
<dbReference type="GO" id="GO:0046872">
    <property type="term" value="F:metal ion binding"/>
    <property type="evidence" value="ECO:0007669"/>
    <property type="project" value="UniProtKB-KW"/>
</dbReference>
<protein>
    <submittedName>
        <fullName evidence="4">Uncharacterized protein</fullName>
    </submittedName>
</protein>
<gene>
    <name evidence="4" type="ORF">LRAMOSA01251</name>
</gene>
<evidence type="ECO:0000256" key="2">
    <source>
        <dbReference type="ARBA" id="ARBA00022833"/>
    </source>
</evidence>
<evidence type="ECO:0000313" key="4">
    <source>
        <dbReference type="EMBL" id="CDS07302.1"/>
    </source>
</evidence>
<feature type="compositionally biased region" description="Polar residues" evidence="3">
    <location>
        <begin position="201"/>
        <end position="213"/>
    </location>
</feature>
<dbReference type="PANTHER" id="PTHR46771">
    <property type="entry name" value="DETERIN"/>
    <property type="match status" value="1"/>
</dbReference>
<organism evidence="4">
    <name type="scientific">Lichtheimia ramosa</name>
    <dbReference type="NCBI Taxonomy" id="688394"/>
    <lineage>
        <taxon>Eukaryota</taxon>
        <taxon>Fungi</taxon>
        <taxon>Fungi incertae sedis</taxon>
        <taxon>Mucoromycota</taxon>
        <taxon>Mucoromycotina</taxon>
        <taxon>Mucoromycetes</taxon>
        <taxon>Mucorales</taxon>
        <taxon>Lichtheimiaceae</taxon>
        <taxon>Lichtheimia</taxon>
    </lineage>
</organism>
<feature type="compositionally biased region" description="Low complexity" evidence="3">
    <location>
        <begin position="255"/>
        <end position="271"/>
    </location>
</feature>
<dbReference type="AlphaFoldDB" id="A0A077WLC0"/>
<evidence type="ECO:0000256" key="1">
    <source>
        <dbReference type="ARBA" id="ARBA00022723"/>
    </source>
</evidence>
<feature type="region of interest" description="Disordered" evidence="3">
    <location>
        <begin position="328"/>
        <end position="445"/>
    </location>
</feature>
<sequence length="635" mass="71762">MNVYNTRLDSFYNSSAKWPHSQSKNTDRVFFIQLALCGFYLIRNGRTPDTVRCFLCNVELSSWSKSSDAKKRHAKASPSCAWVVLQYPDGSHSLKITDDTLPRSHEMRTARLWTFSKNAYWPPASYNKNQLPAQSKLADAGFYCSPTLDSPVKVTCPYCLVSITKMNKSTNLVKKHEELSPDCPFFQFTPSTRRSEKRIESSTAKDNNDNTTRYAGIKRKSSTSTHPSDESSKATTQSSRLTTGRRRIHDDASTKRPTSSSVPSTTRNTVTQSNRASSQSKRQSSDTKQSRVENDVNSKTNSGSAGNNIKPSLDDSIWDIGKAFKKKERVRAHNPHTYSKKDQARNAPILPDTFRKFINESSQSRDPTPDPTPSSIENTSSQKSRSTRKATFVEPETIQRRSIRKDDDTFVKPANIKPGMSRKETSSQSSSQQSHDDTTDATTNNTSVEYQTNDHYQHLLFRTSTPHAHSFWDDDNDDSALANMTFSPIRPRDFSVPSTLINTPRNTDTRIQPTVIPSTMTTREEHETYMRERLRRLEPPSSPTLSHAKPPATPLDKQQKHVDILDEPSIISESTTGMTPEELDLSVDQFYMNLFQENAQPLQCLGEELANNLERQVNQMINVNDENDNSTSLDD</sequence>
<keyword evidence="1" id="KW-0479">Metal-binding</keyword>
<dbReference type="SMART" id="SM00238">
    <property type="entry name" value="BIR"/>
    <property type="match status" value="2"/>
</dbReference>